<dbReference type="PANTHER" id="PTHR39203:SF1">
    <property type="entry name" value="CYTOPLASMIC PROTEIN"/>
    <property type="match status" value="1"/>
</dbReference>
<feature type="domain" description="ASCH" evidence="1">
    <location>
        <begin position="17"/>
        <end position="134"/>
    </location>
</feature>
<dbReference type="Gene3D" id="3.10.400.10">
    <property type="entry name" value="Sulfate adenylyltransferase"/>
    <property type="match status" value="1"/>
</dbReference>
<organism evidence="2 3">
    <name type="scientific">Leclercia adecarboxylata</name>
    <dbReference type="NCBI Taxonomy" id="83655"/>
    <lineage>
        <taxon>Bacteria</taxon>
        <taxon>Pseudomonadati</taxon>
        <taxon>Pseudomonadota</taxon>
        <taxon>Gammaproteobacteria</taxon>
        <taxon>Enterobacterales</taxon>
        <taxon>Enterobacteriaceae</taxon>
        <taxon>Leclercia</taxon>
    </lineage>
</organism>
<evidence type="ECO:0000313" key="2">
    <source>
        <dbReference type="EMBL" id="QDK17595.1"/>
    </source>
</evidence>
<protein>
    <submittedName>
        <fullName evidence="2">ASCH domain-containing protein</fullName>
    </submittedName>
</protein>
<accession>A0AAP9D9V9</accession>
<dbReference type="PIRSF" id="PIRSF021320">
    <property type="entry name" value="DUF984"/>
    <property type="match status" value="1"/>
</dbReference>
<dbReference type="InterPro" id="IPR007374">
    <property type="entry name" value="ASCH_domain"/>
</dbReference>
<dbReference type="InterPro" id="IPR015947">
    <property type="entry name" value="PUA-like_sf"/>
</dbReference>
<dbReference type="Pfam" id="PF04266">
    <property type="entry name" value="ASCH"/>
    <property type="match status" value="1"/>
</dbReference>
<gene>
    <name evidence="2" type="ORF">ES815_04445</name>
</gene>
<dbReference type="EMBL" id="CP035382">
    <property type="protein sequence ID" value="QDK17595.1"/>
    <property type="molecule type" value="Genomic_DNA"/>
</dbReference>
<dbReference type="SMART" id="SM01022">
    <property type="entry name" value="ASCH"/>
    <property type="match status" value="1"/>
</dbReference>
<dbReference type="RefSeq" id="WP_142486787.1">
    <property type="nucleotide sequence ID" value="NZ_CP035382.1"/>
</dbReference>
<dbReference type="PANTHER" id="PTHR39203">
    <property type="entry name" value="CYTOPLASMIC PROTEIN-RELATED"/>
    <property type="match status" value="1"/>
</dbReference>
<dbReference type="AlphaFoldDB" id="A0AAP9D9V9"/>
<dbReference type="SUPFAM" id="SSF88697">
    <property type="entry name" value="PUA domain-like"/>
    <property type="match status" value="1"/>
</dbReference>
<dbReference type="Proteomes" id="UP000317812">
    <property type="component" value="Chromosome"/>
</dbReference>
<sequence>MDFVDSLKLKYPGARAWAFGDSPEMANELAALVVKGMKTASCCSLASFNADDSASLPGSYHIILNGQDAPVCVIRMVSLRLMRFSEVTEAFARREGEGDLSLDYWREEHKAFFTREGVYADDMELVAEEFVVVEVL</sequence>
<name>A0AAP9D9V9_9ENTR</name>
<dbReference type="CDD" id="cd06553">
    <property type="entry name" value="ASCH_Ef3133_like"/>
    <property type="match status" value="1"/>
</dbReference>
<dbReference type="InterPro" id="IPR009326">
    <property type="entry name" value="DUF984"/>
</dbReference>
<proteinExistence type="predicted"/>
<reference evidence="2 3" key="1">
    <citation type="submission" date="2019-01" db="EMBL/GenBank/DDBJ databases">
        <title>Florfenicol resistance in Enterobacteriaceae and whole-genome sequence analysis of florfenicol-resistant Leclercia adecarboxylata strain R25.</title>
        <authorList>
            <person name="Bao Q."/>
            <person name="Ying Y."/>
        </authorList>
    </citation>
    <scope>NUCLEOTIDE SEQUENCE [LARGE SCALE GENOMIC DNA]</scope>
    <source>
        <strain evidence="2 3">R25</strain>
    </source>
</reference>
<evidence type="ECO:0000313" key="3">
    <source>
        <dbReference type="Proteomes" id="UP000317812"/>
    </source>
</evidence>
<evidence type="ECO:0000259" key="1">
    <source>
        <dbReference type="SMART" id="SM01022"/>
    </source>
</evidence>